<proteinExistence type="predicted"/>
<sequence>MKIVKSHLIILIVNLLISQLTNAEIRLPEIVASNMVLQRNITVNVWGWAGANEKISLKLSWQEEPINVRADKYGNWKTEILTTKSKDPQTITLTSETSNILLENILFGEVWLCSGQSNMYQPLKGYVGQPTYGSLQAIINSKNSNLRLFSVSKAGASTPQKSLKESSGWLMASPENVSNFSAVAYFYGKQLQQILDVPVGLIHSSFGGSSVKAWLSKQGISPYEKVNIENKNISSKARYTPTALFNAMINPLIPYTLKGVLWYQGESNRTAPEAYKKLFPAMVKDWRAIWGQDDFPFYYVQIAPHSYAKDKKMVNTAYLREAQLKSLDLINNSGMVITMDLGDKDSVHPPKKKEVADRLLYLALNKTYKINGINPVSPQYDSMTLKDNRVILKFKNAKQGLYTYNGLDNFIICGENRVFYPAEAKILNKNEVEVYNENVKKPVAVRYAWNSWSEASLFGANELPVSSFRTDSWNDFKKE</sequence>
<evidence type="ECO:0000313" key="4">
    <source>
        <dbReference type="Proteomes" id="UP000032578"/>
    </source>
</evidence>
<dbReference type="PANTHER" id="PTHR22901">
    <property type="entry name" value="SIALATE O-ACETYLESTERASE"/>
    <property type="match status" value="1"/>
</dbReference>
<dbReference type="PANTHER" id="PTHR22901:SF0">
    <property type="entry name" value="SIALATE O-ACETYLESTERASE"/>
    <property type="match status" value="1"/>
</dbReference>
<evidence type="ECO:0000259" key="2">
    <source>
        <dbReference type="Pfam" id="PF03629"/>
    </source>
</evidence>
<dbReference type="InterPro" id="IPR039329">
    <property type="entry name" value="SIAE"/>
</dbReference>
<comment type="caution">
    <text evidence="3">The sequence shown here is derived from an EMBL/GenBank/DDBJ whole genome shotgun (WGS) entry which is preliminary data.</text>
</comment>
<dbReference type="InterPro" id="IPR036514">
    <property type="entry name" value="SGNH_hydro_sf"/>
</dbReference>
<reference evidence="3 4" key="1">
    <citation type="submission" date="2014-11" db="EMBL/GenBank/DDBJ databases">
        <title>Tamlana sedimentorum sp. nov., isolated from shallow sand sediments of the Sea of Japan.</title>
        <authorList>
            <person name="Romanenko L.A."/>
        </authorList>
    </citation>
    <scope>NUCLEOTIDE SEQUENCE [LARGE SCALE GENOMIC DNA]</scope>
    <source>
        <strain evidence="3 4">JCM 19808</strain>
    </source>
</reference>
<feature type="domain" description="Sialate O-acetylesterase" evidence="2">
    <location>
        <begin position="109"/>
        <end position="349"/>
    </location>
</feature>
<dbReference type="Proteomes" id="UP000032578">
    <property type="component" value="Unassembled WGS sequence"/>
</dbReference>
<accession>A0A0D7W4T4</accession>
<gene>
    <name evidence="3" type="ORF">PW52_15070</name>
</gene>
<dbReference type="InterPro" id="IPR005181">
    <property type="entry name" value="SASA"/>
</dbReference>
<name>A0A0D7W4T4_9FLAO</name>
<dbReference type="Gene3D" id="3.40.50.1110">
    <property type="entry name" value="SGNH hydrolase"/>
    <property type="match status" value="1"/>
</dbReference>
<evidence type="ECO:0000313" key="3">
    <source>
        <dbReference type="EMBL" id="KJD32797.1"/>
    </source>
</evidence>
<dbReference type="RefSeq" id="WP_044633805.1">
    <property type="nucleotide sequence ID" value="NZ_JTDW01000016.1"/>
</dbReference>
<dbReference type="STRING" id="1435349.PW52_15070"/>
<dbReference type="PATRIC" id="fig|1435349.4.peg.1039"/>
<evidence type="ECO:0000256" key="1">
    <source>
        <dbReference type="ARBA" id="ARBA00022801"/>
    </source>
</evidence>
<dbReference type="AlphaFoldDB" id="A0A0D7W4T4"/>
<dbReference type="EMBL" id="JTDW01000016">
    <property type="protein sequence ID" value="KJD32797.1"/>
    <property type="molecule type" value="Genomic_DNA"/>
</dbReference>
<dbReference type="GO" id="GO:0005975">
    <property type="term" value="P:carbohydrate metabolic process"/>
    <property type="evidence" value="ECO:0007669"/>
    <property type="project" value="TreeGrafter"/>
</dbReference>
<protein>
    <recommendedName>
        <fullName evidence="2">Sialate O-acetylesterase domain-containing protein</fullName>
    </recommendedName>
</protein>
<dbReference type="SUPFAM" id="SSF52266">
    <property type="entry name" value="SGNH hydrolase"/>
    <property type="match status" value="1"/>
</dbReference>
<keyword evidence="1" id="KW-0378">Hydrolase</keyword>
<keyword evidence="4" id="KW-1185">Reference proteome</keyword>
<dbReference type="OrthoDB" id="9816001at2"/>
<organism evidence="3 4">
    <name type="scientific">Neotamlana sedimentorum</name>
    <dbReference type="NCBI Taxonomy" id="1435349"/>
    <lineage>
        <taxon>Bacteria</taxon>
        <taxon>Pseudomonadati</taxon>
        <taxon>Bacteroidota</taxon>
        <taxon>Flavobacteriia</taxon>
        <taxon>Flavobacteriales</taxon>
        <taxon>Flavobacteriaceae</taxon>
        <taxon>Neotamlana</taxon>
    </lineage>
</organism>
<dbReference type="Pfam" id="PF03629">
    <property type="entry name" value="SASA"/>
    <property type="match status" value="1"/>
</dbReference>
<dbReference type="GO" id="GO:0001681">
    <property type="term" value="F:sialate O-acetylesterase activity"/>
    <property type="evidence" value="ECO:0007669"/>
    <property type="project" value="InterPro"/>
</dbReference>